<evidence type="ECO:0000313" key="3">
    <source>
        <dbReference type="Proteomes" id="UP000604046"/>
    </source>
</evidence>
<protein>
    <submittedName>
        <fullName evidence="2">HCF164 protein</fullName>
    </submittedName>
</protein>
<reference evidence="2" key="1">
    <citation type="submission" date="2021-02" db="EMBL/GenBank/DDBJ databases">
        <authorList>
            <person name="Dougan E. K."/>
            <person name="Rhodes N."/>
            <person name="Thang M."/>
            <person name="Chan C."/>
        </authorList>
    </citation>
    <scope>NUCLEOTIDE SEQUENCE</scope>
</reference>
<dbReference type="EMBL" id="CAJNDS010002307">
    <property type="protein sequence ID" value="CAE7424024.1"/>
    <property type="molecule type" value="Genomic_DNA"/>
</dbReference>
<dbReference type="Pfam" id="PF00578">
    <property type="entry name" value="AhpC-TSA"/>
    <property type="match status" value="1"/>
</dbReference>
<organism evidence="2 3">
    <name type="scientific">Symbiodinium natans</name>
    <dbReference type="NCBI Taxonomy" id="878477"/>
    <lineage>
        <taxon>Eukaryota</taxon>
        <taxon>Sar</taxon>
        <taxon>Alveolata</taxon>
        <taxon>Dinophyceae</taxon>
        <taxon>Suessiales</taxon>
        <taxon>Symbiodiniaceae</taxon>
        <taxon>Symbiodinium</taxon>
    </lineage>
</organism>
<accession>A0A812R6D7</accession>
<dbReference type="Proteomes" id="UP000604046">
    <property type="component" value="Unassembled WGS sequence"/>
</dbReference>
<dbReference type="InterPro" id="IPR013766">
    <property type="entry name" value="Thioredoxin_domain"/>
</dbReference>
<dbReference type="SUPFAM" id="SSF52833">
    <property type="entry name" value="Thioredoxin-like"/>
    <property type="match status" value="1"/>
</dbReference>
<evidence type="ECO:0000259" key="1">
    <source>
        <dbReference type="PROSITE" id="PS51352"/>
    </source>
</evidence>
<dbReference type="Gene3D" id="3.40.30.10">
    <property type="entry name" value="Glutaredoxin"/>
    <property type="match status" value="1"/>
</dbReference>
<dbReference type="OrthoDB" id="429502at2759"/>
<comment type="caution">
    <text evidence="2">The sequence shown here is derived from an EMBL/GenBank/DDBJ whole genome shotgun (WGS) entry which is preliminary data.</text>
</comment>
<dbReference type="AlphaFoldDB" id="A0A812R6D7"/>
<name>A0A812R6D7_9DINO</name>
<dbReference type="InterPro" id="IPR000866">
    <property type="entry name" value="AhpC/TSA"/>
</dbReference>
<sequence>MITVVAFMITSKISSRRAEQACAALVGQEAPDIQLIEQASGSTTTLKEFLAKNKKPTVIDFYQNFCPACGPAAEKIEQLAGDEKYKDKVNFMLVNMGSRDDAVKYAKERNLKDAWHGHGKPPSDYGVMYIPHKVLIDSDGKVVKNYKVELPSDLELVLNASKKES</sequence>
<dbReference type="InterPro" id="IPR050553">
    <property type="entry name" value="Thioredoxin_ResA/DsbE_sf"/>
</dbReference>
<dbReference type="PANTHER" id="PTHR42852">
    <property type="entry name" value="THIOL:DISULFIDE INTERCHANGE PROTEIN DSBE"/>
    <property type="match status" value="1"/>
</dbReference>
<proteinExistence type="predicted"/>
<keyword evidence="3" id="KW-1185">Reference proteome</keyword>
<dbReference type="GO" id="GO:0016491">
    <property type="term" value="F:oxidoreductase activity"/>
    <property type="evidence" value="ECO:0007669"/>
    <property type="project" value="InterPro"/>
</dbReference>
<evidence type="ECO:0000313" key="2">
    <source>
        <dbReference type="EMBL" id="CAE7424024.1"/>
    </source>
</evidence>
<gene>
    <name evidence="2" type="primary">HCF164</name>
    <name evidence="2" type="ORF">SNAT2548_LOCUS23069</name>
</gene>
<dbReference type="PROSITE" id="PS51352">
    <property type="entry name" value="THIOREDOXIN_2"/>
    <property type="match status" value="1"/>
</dbReference>
<dbReference type="GO" id="GO:0016209">
    <property type="term" value="F:antioxidant activity"/>
    <property type="evidence" value="ECO:0007669"/>
    <property type="project" value="InterPro"/>
</dbReference>
<dbReference type="InterPro" id="IPR036249">
    <property type="entry name" value="Thioredoxin-like_sf"/>
</dbReference>
<feature type="domain" description="Thioredoxin" evidence="1">
    <location>
        <begin position="24"/>
        <end position="165"/>
    </location>
</feature>
<dbReference type="PANTHER" id="PTHR42852:SF13">
    <property type="entry name" value="PROTEIN DIPZ"/>
    <property type="match status" value="1"/>
</dbReference>